<dbReference type="Pfam" id="PF26606">
    <property type="entry name" value="SCO4848"/>
    <property type="match status" value="1"/>
</dbReference>
<organism evidence="2 3">
    <name type="scientific">Kribbella antiqua</name>
    <dbReference type="NCBI Taxonomy" id="2512217"/>
    <lineage>
        <taxon>Bacteria</taxon>
        <taxon>Bacillati</taxon>
        <taxon>Actinomycetota</taxon>
        <taxon>Actinomycetes</taxon>
        <taxon>Propionibacteriales</taxon>
        <taxon>Kribbellaceae</taxon>
        <taxon>Kribbella</taxon>
    </lineage>
</organism>
<dbReference type="NCBIfam" id="NF046117">
    <property type="entry name" value="SCO4848_fam"/>
    <property type="match status" value="1"/>
</dbReference>
<sequence length="94" mass="10387">MRRGRPVSRGWDNVGVKLQRKHALVLIGIAVWNVVTYLRFIKALADTEGRPTGYYVAHTILIIVNLLIAAVLGTWGVRAYKADRQLSASGTSPE</sequence>
<evidence type="ECO:0000256" key="1">
    <source>
        <dbReference type="SAM" id="Phobius"/>
    </source>
</evidence>
<evidence type="ECO:0000313" key="2">
    <source>
        <dbReference type="EMBL" id="TCO43841.1"/>
    </source>
</evidence>
<comment type="caution">
    <text evidence="2">The sequence shown here is derived from an EMBL/GenBank/DDBJ whole genome shotgun (WGS) entry which is preliminary data.</text>
</comment>
<keyword evidence="1" id="KW-0472">Membrane</keyword>
<dbReference type="InterPro" id="IPR058061">
    <property type="entry name" value="SCO4848-like"/>
</dbReference>
<keyword evidence="1" id="KW-1133">Transmembrane helix</keyword>
<keyword evidence="1" id="KW-0812">Transmembrane</keyword>
<protein>
    <submittedName>
        <fullName evidence="2">Uncharacterized protein</fullName>
    </submittedName>
</protein>
<feature type="transmembrane region" description="Helical" evidence="1">
    <location>
        <begin position="53"/>
        <end position="77"/>
    </location>
</feature>
<dbReference type="Proteomes" id="UP000295573">
    <property type="component" value="Unassembled WGS sequence"/>
</dbReference>
<reference evidence="2 3" key="1">
    <citation type="journal article" date="2015" name="Stand. Genomic Sci.">
        <title>Genomic Encyclopedia of Bacterial and Archaeal Type Strains, Phase III: the genomes of soil and plant-associated and newly described type strains.</title>
        <authorList>
            <person name="Whitman W.B."/>
            <person name="Woyke T."/>
            <person name="Klenk H.P."/>
            <person name="Zhou Y."/>
            <person name="Lilburn T.G."/>
            <person name="Beck B.J."/>
            <person name="De Vos P."/>
            <person name="Vandamme P."/>
            <person name="Eisen J.A."/>
            <person name="Garrity G."/>
            <person name="Hugenholtz P."/>
            <person name="Kyrpides N.C."/>
        </authorList>
    </citation>
    <scope>NUCLEOTIDE SEQUENCE [LARGE SCALE GENOMIC DNA]</scope>
    <source>
        <strain evidence="2 3">VKM Ac-2541</strain>
    </source>
</reference>
<accession>A0A4R2IG92</accession>
<gene>
    <name evidence="2" type="ORF">EV646_11133</name>
</gene>
<feature type="transmembrane region" description="Helical" evidence="1">
    <location>
        <begin position="21"/>
        <end position="41"/>
    </location>
</feature>
<dbReference type="EMBL" id="SLWR01000011">
    <property type="protein sequence ID" value="TCO43841.1"/>
    <property type="molecule type" value="Genomic_DNA"/>
</dbReference>
<name>A0A4R2IG92_9ACTN</name>
<dbReference type="AlphaFoldDB" id="A0A4R2IG92"/>
<keyword evidence="3" id="KW-1185">Reference proteome</keyword>
<evidence type="ECO:0000313" key="3">
    <source>
        <dbReference type="Proteomes" id="UP000295573"/>
    </source>
</evidence>
<proteinExistence type="predicted"/>